<evidence type="ECO:0000256" key="7">
    <source>
        <dbReference type="SAM" id="SignalP"/>
    </source>
</evidence>
<evidence type="ECO:0000256" key="3">
    <source>
        <dbReference type="ARBA" id="ARBA00012658"/>
    </source>
</evidence>
<dbReference type="InterPro" id="IPR033452">
    <property type="entry name" value="GH30_C"/>
</dbReference>
<dbReference type="SUPFAM" id="SSF51445">
    <property type="entry name" value="(Trans)glycosidases"/>
    <property type="match status" value="1"/>
</dbReference>
<evidence type="ECO:0000256" key="1">
    <source>
        <dbReference type="ARBA" id="ARBA00001013"/>
    </source>
</evidence>
<evidence type="ECO:0000256" key="6">
    <source>
        <dbReference type="RuleBase" id="RU361188"/>
    </source>
</evidence>
<keyword evidence="5 6" id="KW-0378">Hydrolase</keyword>
<dbReference type="EC" id="3.2.1.45" evidence="3 6"/>
<organism evidence="10 11">
    <name type="scientific">Nicrophorus vespilloides</name>
    <name type="common">Boreal carrion beetle</name>
    <dbReference type="NCBI Taxonomy" id="110193"/>
    <lineage>
        <taxon>Eukaryota</taxon>
        <taxon>Metazoa</taxon>
        <taxon>Ecdysozoa</taxon>
        <taxon>Arthropoda</taxon>
        <taxon>Hexapoda</taxon>
        <taxon>Insecta</taxon>
        <taxon>Pterygota</taxon>
        <taxon>Neoptera</taxon>
        <taxon>Endopterygota</taxon>
        <taxon>Coleoptera</taxon>
        <taxon>Polyphaga</taxon>
        <taxon>Staphyliniformia</taxon>
        <taxon>Silphidae</taxon>
        <taxon>Nicrophorinae</taxon>
        <taxon>Nicrophorus</taxon>
    </lineage>
</organism>
<feature type="chain" id="PRO_5046453585" description="Glucosylceramidase" evidence="7">
    <location>
        <begin position="23"/>
        <end position="501"/>
    </location>
</feature>
<dbReference type="InterPro" id="IPR017853">
    <property type="entry name" value="GH"/>
</dbReference>
<comment type="catalytic activity">
    <reaction evidence="1">
        <text>a beta-D-glucosyl-(1&lt;-&gt;1')-N-acylsphing-4-enine + H2O = an N-acylsphing-4-enine + D-glucose</text>
        <dbReference type="Rhea" id="RHEA:13269"/>
        <dbReference type="ChEBI" id="CHEBI:4167"/>
        <dbReference type="ChEBI" id="CHEBI:15377"/>
        <dbReference type="ChEBI" id="CHEBI:22801"/>
        <dbReference type="ChEBI" id="CHEBI:52639"/>
        <dbReference type="EC" id="3.2.1.45"/>
    </reaction>
    <physiologicalReaction direction="left-to-right" evidence="1">
        <dbReference type="Rhea" id="RHEA:13270"/>
    </physiologicalReaction>
</comment>
<feature type="domain" description="Glycosyl hydrolase family 30 beta sandwich" evidence="9">
    <location>
        <begin position="440"/>
        <end position="498"/>
    </location>
</feature>
<evidence type="ECO:0000259" key="9">
    <source>
        <dbReference type="Pfam" id="PF17189"/>
    </source>
</evidence>
<evidence type="ECO:0000313" key="11">
    <source>
        <dbReference type="RefSeq" id="XP_017776526.1"/>
    </source>
</evidence>
<dbReference type="PANTHER" id="PTHR11069">
    <property type="entry name" value="GLUCOSYLCERAMIDASE"/>
    <property type="match status" value="1"/>
</dbReference>
<feature type="signal peptide" evidence="7">
    <location>
        <begin position="1"/>
        <end position="22"/>
    </location>
</feature>
<evidence type="ECO:0000256" key="5">
    <source>
        <dbReference type="ARBA" id="ARBA00022801"/>
    </source>
</evidence>
<name>A0ABM1MPM6_NICVS</name>
<evidence type="ECO:0000313" key="10">
    <source>
        <dbReference type="Proteomes" id="UP000695000"/>
    </source>
</evidence>
<dbReference type="GeneID" id="108562628"/>
<comment type="similarity">
    <text evidence="2 6">Belongs to the glycosyl hydrolase 30 family.</text>
</comment>
<dbReference type="Pfam" id="PF17189">
    <property type="entry name" value="Glyco_hydro_30C"/>
    <property type="match status" value="1"/>
</dbReference>
<feature type="domain" description="Glycosyl hydrolase family 30 TIM-barrel" evidence="8">
    <location>
        <begin position="92"/>
        <end position="435"/>
    </location>
</feature>
<keyword evidence="6" id="KW-0326">Glycosidase</keyword>
<reference evidence="11" key="1">
    <citation type="submission" date="2025-08" db="UniProtKB">
        <authorList>
            <consortium name="RefSeq"/>
        </authorList>
    </citation>
    <scope>IDENTIFICATION</scope>
</reference>
<dbReference type="PRINTS" id="PR00843">
    <property type="entry name" value="GLHYDRLASE30"/>
</dbReference>
<dbReference type="Gene3D" id="3.20.20.80">
    <property type="entry name" value="Glycosidases"/>
    <property type="match status" value="1"/>
</dbReference>
<dbReference type="InterPro" id="IPR001139">
    <property type="entry name" value="Glyco_hydro_30"/>
</dbReference>
<proteinExistence type="inferred from homology"/>
<dbReference type="Pfam" id="PF02055">
    <property type="entry name" value="Glyco_hydro_30"/>
    <property type="match status" value="1"/>
</dbReference>
<dbReference type="Proteomes" id="UP000695000">
    <property type="component" value="Unplaced"/>
</dbReference>
<dbReference type="RefSeq" id="XP_017776526.1">
    <property type="nucleotide sequence ID" value="XM_017921037.1"/>
</dbReference>
<evidence type="ECO:0000256" key="4">
    <source>
        <dbReference type="ARBA" id="ARBA00022729"/>
    </source>
</evidence>
<keyword evidence="6" id="KW-0443">Lipid metabolism</keyword>
<dbReference type="PANTHER" id="PTHR11069:SF23">
    <property type="entry name" value="LYSOSOMAL ACID GLUCOSYLCERAMIDASE"/>
    <property type="match status" value="1"/>
</dbReference>
<sequence>MQRTLFFSMLLLSANCSKKCNSRKYDQDSIVCVCNADYCDTIDPLEPLPKGEYAVYTSDKNGMRFEKVSNRFTSLTNQKTVKINRNNRYQEIIGFGGAFTDATGININSLNAKAGTNLLKSYFSKEGIEYNMGRVPIGGTDFSTHGYSYMDDNESIETHFTVRNFTLAKEDFNYKIPLIKESELILGRKLKLFASAWTSPKAWKTNGKYYGLGYLRKTNFQDWADYHIRFLELYEQQGLNFWGISTGNEPLNYLLPFIKIPTVPFFWNNQVEWINEHMGPTLRKSKFSETKLIGLDDQRTFVPLLELQLLNNVTRGFIDGVGVHWYMDKYIPNSVISNFHRKYPEKFMFASEACISSEPVVLGSWDRAERYADNIIDDLLNFMGGWVDWNMVLNVKGGPTYINNFVDSPILVDSSAGEFYKQPTFYAIGHFSKFLPERSIHIDVEKQRGLKIVAFERPDNGTAIIILNKKIKSRALKLADPDRGEIILNVAPKSVSTIVYW</sequence>
<evidence type="ECO:0000259" key="8">
    <source>
        <dbReference type="Pfam" id="PF02055"/>
    </source>
</evidence>
<evidence type="ECO:0000256" key="2">
    <source>
        <dbReference type="ARBA" id="ARBA00005382"/>
    </source>
</evidence>
<dbReference type="InterPro" id="IPR033453">
    <property type="entry name" value="Glyco_hydro_30_TIM-barrel"/>
</dbReference>
<accession>A0ABM1MPM6</accession>
<keyword evidence="6" id="KW-0746">Sphingolipid metabolism</keyword>
<protein>
    <recommendedName>
        <fullName evidence="3 6">Glucosylceramidase</fullName>
        <ecNumber evidence="3 6">3.2.1.45</ecNumber>
    </recommendedName>
</protein>
<gene>
    <name evidence="11" type="primary">LOC108562628</name>
</gene>
<keyword evidence="4 7" id="KW-0732">Signal</keyword>
<keyword evidence="10" id="KW-1185">Reference proteome</keyword>
<dbReference type="SUPFAM" id="SSF51011">
    <property type="entry name" value="Glycosyl hydrolase domain"/>
    <property type="match status" value="1"/>
</dbReference>